<keyword evidence="2" id="KW-1185">Reference proteome</keyword>
<evidence type="ECO:0000313" key="1">
    <source>
        <dbReference type="EMBL" id="MSN97017.1"/>
    </source>
</evidence>
<organism evidence="1 2">
    <name type="scientific">Campylobacter portucalensis</name>
    <dbReference type="NCBI Taxonomy" id="2608384"/>
    <lineage>
        <taxon>Bacteria</taxon>
        <taxon>Pseudomonadati</taxon>
        <taxon>Campylobacterota</taxon>
        <taxon>Epsilonproteobacteria</taxon>
        <taxon>Campylobacterales</taxon>
        <taxon>Campylobacteraceae</taxon>
        <taxon>Campylobacter</taxon>
    </lineage>
</organism>
<dbReference type="RefSeq" id="WP_154571267.1">
    <property type="nucleotide sequence ID" value="NZ_VWSJ01000034.1"/>
</dbReference>
<accession>A0A6L5WL67</accession>
<reference evidence="1 2" key="1">
    <citation type="submission" date="2019-09" db="EMBL/GenBank/DDBJ databases">
        <authorList>
            <person name="Silva M."/>
            <person name="Pereira G."/>
            <person name="Lopes-Da-Costa L."/>
            <person name="Silva E."/>
        </authorList>
    </citation>
    <scope>NUCLEOTIDE SEQUENCE [LARGE SCALE GENOMIC DNA]</scope>
    <source>
        <strain evidence="1 2">FMV-PI01</strain>
    </source>
</reference>
<protein>
    <submittedName>
        <fullName evidence="1">Uncharacterized protein</fullName>
    </submittedName>
</protein>
<sequence>MKVKDIYAMISIIFATNFKSIIERDKFDNIAPNWILKNESDENKKAHEFWHKAINSDYDEICKDFENLKDCFDISFFKLVNDTDLTLFYEKIRYKKPFLDLPSSHSANMLALLGAIFKSDDNDKTHNFLGLYLSNYFVLSFRALSEHLKIYAKSDYYKAMGWFLDDYLKMIKITLGLKI</sequence>
<proteinExistence type="predicted"/>
<name>A0A6L5WL67_9BACT</name>
<dbReference type="EMBL" id="VWSJ01000034">
    <property type="protein sequence ID" value="MSN97017.1"/>
    <property type="molecule type" value="Genomic_DNA"/>
</dbReference>
<dbReference type="Proteomes" id="UP000476338">
    <property type="component" value="Unassembled WGS sequence"/>
</dbReference>
<gene>
    <name evidence="1" type="ORF">F1B92_07570</name>
</gene>
<dbReference type="AlphaFoldDB" id="A0A6L5WL67"/>
<reference evidence="1 2" key="2">
    <citation type="submission" date="2020-03" db="EMBL/GenBank/DDBJ databases">
        <title>Campylobacter portucalensis sp. nov., a new species of Campylobacter isolated from the reproductive tract of bulls.</title>
        <authorList>
            <person name="Silva M.F."/>
            <person name="Pereira G."/>
            <person name="Carneiro C."/>
            <person name="Hemphill A."/>
            <person name="Mateus L."/>
            <person name="Lopes-Da-Costa L."/>
            <person name="Silva E."/>
        </authorList>
    </citation>
    <scope>NUCLEOTIDE SEQUENCE [LARGE SCALE GENOMIC DNA]</scope>
    <source>
        <strain evidence="1 2">FMV-PI01</strain>
    </source>
</reference>
<evidence type="ECO:0000313" key="2">
    <source>
        <dbReference type="Proteomes" id="UP000476338"/>
    </source>
</evidence>
<comment type="caution">
    <text evidence="1">The sequence shown here is derived from an EMBL/GenBank/DDBJ whole genome shotgun (WGS) entry which is preliminary data.</text>
</comment>